<dbReference type="SUPFAM" id="SSF81343">
    <property type="entry name" value="Fumarate reductase respiratory complex transmembrane subunits"/>
    <property type="match status" value="1"/>
</dbReference>
<evidence type="ECO:0000256" key="6">
    <source>
        <dbReference type="ARBA" id="ARBA00022989"/>
    </source>
</evidence>
<keyword evidence="4 9" id="KW-0812">Transmembrane</keyword>
<evidence type="ECO:0000256" key="7">
    <source>
        <dbReference type="ARBA" id="ARBA00023004"/>
    </source>
</evidence>
<keyword evidence="6 9" id="KW-1133">Transmembrane helix</keyword>
<sequence>MASTFAVRRATAASPLLKSLINGRSLRSVAAASSAGRSFNTDARVTTNDVGTWGFDVDRRDCAVRRATVASPLLRSLINGSSLLSVAVASSALRSFDTDTQMTAYDDVRSVDVDRRDHGVSRRRDSFPIVADPFSVPKISRGISSMDNPLLASGGMGARRGFSSGVTGPGRGWDVREGENALQNKNIVRPLSPHLSVYQPQLNSSLSIFNRFSAIYLSAVVLFAYFLYLKMGMVCFTYHNFYQFFFYSSKFIIPVAIEISFLAMAYHVYGGIRHLLMDFSGKIL</sequence>
<dbReference type="GO" id="GO:0005743">
    <property type="term" value="C:mitochondrial inner membrane"/>
    <property type="evidence" value="ECO:0007669"/>
    <property type="project" value="UniProtKB-SubCell"/>
</dbReference>
<dbReference type="InterPro" id="IPR014314">
    <property type="entry name" value="Succ_DH_cytb556"/>
</dbReference>
<comment type="subcellular location">
    <subcellularLocation>
        <location evidence="1">Mitochondrion inner membrane</location>
        <topology evidence="1">Single-pass membrane protein</topology>
    </subcellularLocation>
</comment>
<dbReference type="GO" id="GO:0045273">
    <property type="term" value="C:respiratory chain complex II (succinate dehydrogenase)"/>
    <property type="evidence" value="ECO:0007669"/>
    <property type="project" value="UniProtKB-ARBA"/>
</dbReference>
<comment type="subunit">
    <text evidence="2">Component of complex II composed of eight subunits in plants: four classical SDH subunits SDH1, SDH2, SDH3 and SDH4 (a flavoprotein (FP), an iron-sulfur protein (IP), and a cytochrome b composed of a large and a small subunit.), as well as four subunits unknown in mitochondria from bacteria and heterotrophic eukaryotes.</text>
</comment>
<evidence type="ECO:0000256" key="5">
    <source>
        <dbReference type="ARBA" id="ARBA00022723"/>
    </source>
</evidence>
<evidence type="ECO:0000256" key="9">
    <source>
        <dbReference type="SAM" id="Phobius"/>
    </source>
</evidence>
<evidence type="ECO:0000256" key="3">
    <source>
        <dbReference type="ARBA" id="ARBA00022617"/>
    </source>
</evidence>
<dbReference type="PANTHER" id="PTHR10978">
    <property type="entry name" value="SUCCINATE DEHYDROGENASE CYTOCHROME B560 SUBUNIT"/>
    <property type="match status" value="1"/>
</dbReference>
<evidence type="ECO:0000256" key="2">
    <source>
        <dbReference type="ARBA" id="ARBA00011313"/>
    </source>
</evidence>
<dbReference type="GO" id="GO:0009055">
    <property type="term" value="F:electron transfer activity"/>
    <property type="evidence" value="ECO:0007669"/>
    <property type="project" value="InterPro"/>
</dbReference>
<keyword evidence="5" id="KW-0479">Metal-binding</keyword>
<accession>A0A060DEW4</accession>
<dbReference type="PANTHER" id="PTHR10978:SF5">
    <property type="entry name" value="SUCCINATE DEHYDROGENASE CYTOCHROME B560 SUBUNIT, MITOCHONDRIAL"/>
    <property type="match status" value="1"/>
</dbReference>
<dbReference type="InterPro" id="IPR000701">
    <property type="entry name" value="SuccDH_FuR_B_TM-su"/>
</dbReference>
<dbReference type="Gene3D" id="1.20.1300.10">
    <property type="entry name" value="Fumarate reductase/succinate dehydrogenase, transmembrane subunit"/>
    <property type="match status" value="1"/>
</dbReference>
<feature type="transmembrane region" description="Helical" evidence="9">
    <location>
        <begin position="251"/>
        <end position="269"/>
    </location>
</feature>
<evidence type="ECO:0000256" key="4">
    <source>
        <dbReference type="ARBA" id="ARBA00022692"/>
    </source>
</evidence>
<evidence type="ECO:0000256" key="8">
    <source>
        <dbReference type="ARBA" id="ARBA00023136"/>
    </source>
</evidence>
<dbReference type="EMBL" id="KJ485853">
    <property type="protein sequence ID" value="AIB08845.1"/>
    <property type="molecule type" value="Genomic_DNA"/>
</dbReference>
<protein>
    <submittedName>
        <fullName evidence="10">Mitochondrial succinate dehydrogenase subunit 3</fullName>
    </submittedName>
</protein>
<dbReference type="GO" id="GO:0006099">
    <property type="term" value="P:tricarboxylic acid cycle"/>
    <property type="evidence" value="ECO:0007669"/>
    <property type="project" value="InterPro"/>
</dbReference>
<evidence type="ECO:0000256" key="1">
    <source>
        <dbReference type="ARBA" id="ARBA00004434"/>
    </source>
</evidence>
<keyword evidence="7" id="KW-0408">Iron</keyword>
<dbReference type="InterPro" id="IPR034804">
    <property type="entry name" value="SQR/QFR_C/D"/>
</dbReference>
<keyword evidence="3" id="KW-0349">Heme</keyword>
<feature type="transmembrane region" description="Helical" evidence="9">
    <location>
        <begin position="214"/>
        <end position="239"/>
    </location>
</feature>
<dbReference type="GO" id="GO:0006121">
    <property type="term" value="P:mitochondrial electron transport, succinate to ubiquinone"/>
    <property type="evidence" value="ECO:0007669"/>
    <property type="project" value="TreeGrafter"/>
</dbReference>
<organism evidence="10">
    <name type="scientific">Rhazya stricta</name>
    <dbReference type="NCBI Taxonomy" id="396313"/>
    <lineage>
        <taxon>Eukaryota</taxon>
        <taxon>Viridiplantae</taxon>
        <taxon>Streptophyta</taxon>
        <taxon>Embryophyta</taxon>
        <taxon>Tracheophyta</taxon>
        <taxon>Spermatophyta</taxon>
        <taxon>Magnoliopsida</taxon>
        <taxon>eudicotyledons</taxon>
        <taxon>Gunneridae</taxon>
        <taxon>Pentapetalae</taxon>
        <taxon>asterids</taxon>
        <taxon>lamiids</taxon>
        <taxon>Gentianales</taxon>
        <taxon>Apocynaceae</taxon>
        <taxon>Rauvolfioideae</taxon>
        <taxon>Amsonieae</taxon>
        <taxon>Rhazya</taxon>
    </lineage>
</organism>
<dbReference type="GO" id="GO:0046872">
    <property type="term" value="F:metal ion binding"/>
    <property type="evidence" value="ECO:0007669"/>
    <property type="project" value="UniProtKB-KW"/>
</dbReference>
<keyword evidence="8 9" id="KW-0472">Membrane</keyword>
<dbReference type="Pfam" id="PF01127">
    <property type="entry name" value="Sdh_cyt"/>
    <property type="match status" value="1"/>
</dbReference>
<evidence type="ECO:0000313" key="10">
    <source>
        <dbReference type="EMBL" id="AIB08845.1"/>
    </source>
</evidence>
<name>A0A060DEW4_9GENT</name>
<gene>
    <name evidence="10" type="primary">sdh3</name>
</gene>
<proteinExistence type="predicted"/>
<reference evidence="10" key="1">
    <citation type="journal article" date="2014" name="BMC Genomics">
        <title>Complete sequences of organelle genomes from the medicinal plant Rhazya stricta (Apocynaceae) and contrasting patterns of mitochondrial genome evolution across asterids.</title>
        <authorList>
            <person name="Park S."/>
            <person name="Ruhlman T.A."/>
            <person name="Sabir J.S."/>
            <person name="Mutwakil M.H."/>
            <person name="Baeshen M.N."/>
            <person name="Sabir M.J."/>
            <person name="Baeshen N.A."/>
            <person name="Jansen R.K."/>
        </authorList>
    </citation>
    <scope>NUCLEOTIDE SEQUENCE</scope>
</reference>
<dbReference type="AlphaFoldDB" id="A0A060DEW4"/>
<dbReference type="CDD" id="cd03499">
    <property type="entry name" value="SQR_TypeC_SdhC"/>
    <property type="match status" value="1"/>
</dbReference>